<dbReference type="Proteomes" id="UP000299102">
    <property type="component" value="Unassembled WGS sequence"/>
</dbReference>
<dbReference type="EMBL" id="BGZK01000340">
    <property type="protein sequence ID" value="GBP37845.1"/>
    <property type="molecule type" value="Genomic_DNA"/>
</dbReference>
<comment type="caution">
    <text evidence="2">The sequence shown here is derived from an EMBL/GenBank/DDBJ whole genome shotgun (WGS) entry which is preliminary data.</text>
</comment>
<reference evidence="2 3" key="1">
    <citation type="journal article" date="2019" name="Commun. Biol.">
        <title>The bagworm genome reveals a unique fibroin gene that provides high tensile strength.</title>
        <authorList>
            <person name="Kono N."/>
            <person name="Nakamura H."/>
            <person name="Ohtoshi R."/>
            <person name="Tomita M."/>
            <person name="Numata K."/>
            <person name="Arakawa K."/>
        </authorList>
    </citation>
    <scope>NUCLEOTIDE SEQUENCE [LARGE SCALE GENOMIC DNA]</scope>
</reference>
<keyword evidence="3" id="KW-1185">Reference proteome</keyword>
<evidence type="ECO:0000313" key="3">
    <source>
        <dbReference type="Proteomes" id="UP000299102"/>
    </source>
</evidence>
<sequence>MTKAETRPRVTSSIGVDTENNQVITVYSDCVTLKFDLPLKAHIRCRRTPTSSPENNRRGVVRGGAVPRASVIDHAPPPSRQRFRQKPLVVYSGKVKVPLMRARFLPALDRA</sequence>
<evidence type="ECO:0000313" key="2">
    <source>
        <dbReference type="EMBL" id="GBP37845.1"/>
    </source>
</evidence>
<accession>A0A4C1VJG2</accession>
<gene>
    <name evidence="2" type="ORF">EVAR_21380_1</name>
</gene>
<protein>
    <submittedName>
        <fullName evidence="2">Uncharacterized protein</fullName>
    </submittedName>
</protein>
<proteinExistence type="predicted"/>
<evidence type="ECO:0000256" key="1">
    <source>
        <dbReference type="SAM" id="MobiDB-lite"/>
    </source>
</evidence>
<name>A0A4C1VJG2_EUMVA</name>
<dbReference type="AlphaFoldDB" id="A0A4C1VJG2"/>
<organism evidence="2 3">
    <name type="scientific">Eumeta variegata</name>
    <name type="common">Bagworm moth</name>
    <name type="synonym">Eumeta japonica</name>
    <dbReference type="NCBI Taxonomy" id="151549"/>
    <lineage>
        <taxon>Eukaryota</taxon>
        <taxon>Metazoa</taxon>
        <taxon>Ecdysozoa</taxon>
        <taxon>Arthropoda</taxon>
        <taxon>Hexapoda</taxon>
        <taxon>Insecta</taxon>
        <taxon>Pterygota</taxon>
        <taxon>Neoptera</taxon>
        <taxon>Endopterygota</taxon>
        <taxon>Lepidoptera</taxon>
        <taxon>Glossata</taxon>
        <taxon>Ditrysia</taxon>
        <taxon>Tineoidea</taxon>
        <taxon>Psychidae</taxon>
        <taxon>Oiketicinae</taxon>
        <taxon>Eumeta</taxon>
    </lineage>
</organism>
<feature type="region of interest" description="Disordered" evidence="1">
    <location>
        <begin position="47"/>
        <end position="83"/>
    </location>
</feature>